<dbReference type="Gene3D" id="3.40.50.970">
    <property type="match status" value="1"/>
</dbReference>
<dbReference type="Pfam" id="PF01855">
    <property type="entry name" value="POR_N"/>
    <property type="match status" value="1"/>
</dbReference>
<evidence type="ECO:0000313" key="6">
    <source>
        <dbReference type="Proteomes" id="UP001209755"/>
    </source>
</evidence>
<sequence length="634" mass="67048">MNFQTSAGTAPDEGRRLRREAVVIRFAGDSGDGIQAAGSQFGIEAALAGNDLSTYPDYPSEIRAPAGTTYGVSSFQIQIASQEIHTPGDKLDCLVAFNPAALKVHLGDLKPGGVLIVDAGAFKAAGLKKAGYEHDPLSEDHADELADYRLLNVDISTLTRETVSAIPDIDVSSKKDALKARNMWVLGLVLWLYGREKGATLEWINKKFGTKPIVRAVNSAAIEAGYAFGATALLPSGLEPVTIEPAKAAPGLYRTATGAETTAYGLAAGALKQGLLPVYCSYPITPATTMLHTLARLGEEAGIRTFQAEDEIAAICAAIGASYAGGLGMTGTSGPGMALKSEGFGLAVAAELPLVIVNVQRGGPSTGLPTKVEQSDLLQAVAGRHGDAPMPVIAMRSPSEGFDIAVEAARIAVKYMTPVIVLSDGYIANAAEPWKIPSLTDLPDRRLQRGDAHGIQPFARDPDTLARPWIVPGMAGGVHRLGGLERQDGSGEVSYDAKNHERMTELRMRKIDGIAEDIPLQEVELGAETGDIAVLGWGSTYGAITDAVEKLVAEGLSVSHIHLRYIHPFPRNLPELLKGFKKVIVPELNTGQLTMLLRAKTLLPVEAVTKVAGRPFQIGEVETAIRAALSEMSS</sequence>
<dbReference type="InterPro" id="IPR029061">
    <property type="entry name" value="THDP-binding"/>
</dbReference>
<keyword evidence="1 5" id="KW-0560">Oxidoreductase</keyword>
<protein>
    <submittedName>
        <fullName evidence="5">2-oxoglutarate ferredoxin oxidoreductase subunit alpha</fullName>
        <ecNumber evidence="5">1.2.7.11</ecNumber>
        <ecNumber evidence="5">1.2.7.3</ecNumber>
    </submittedName>
</protein>
<feature type="domain" description="Pyruvate/ketoisovalerate oxidoreductase catalytic" evidence="2">
    <location>
        <begin position="31"/>
        <end position="227"/>
    </location>
</feature>
<dbReference type="SUPFAM" id="SSF52922">
    <property type="entry name" value="TK C-terminal domain-like"/>
    <property type="match status" value="1"/>
</dbReference>
<dbReference type="EC" id="1.2.7.3" evidence="5"/>
<gene>
    <name evidence="5" type="ORF">M2319_001136</name>
</gene>
<evidence type="ECO:0000259" key="3">
    <source>
        <dbReference type="Pfam" id="PF01855"/>
    </source>
</evidence>
<dbReference type="InterPro" id="IPR019752">
    <property type="entry name" value="Pyrv/ketoisovalerate_OxRed_cat"/>
</dbReference>
<dbReference type="PANTHER" id="PTHR32154:SF20">
    <property type="entry name" value="2-OXOGLUTARATE OXIDOREDUCTASE SUBUNIT KORA"/>
    <property type="match status" value="1"/>
</dbReference>
<keyword evidence="6" id="KW-1185">Reference proteome</keyword>
<dbReference type="Gene3D" id="3.40.920.10">
    <property type="entry name" value="Pyruvate-ferredoxin oxidoreductase, PFOR, domain III"/>
    <property type="match status" value="1"/>
</dbReference>
<dbReference type="Gene3D" id="3.40.50.920">
    <property type="match status" value="1"/>
</dbReference>
<dbReference type="SUPFAM" id="SSF52518">
    <property type="entry name" value="Thiamin diphosphate-binding fold (THDP-binding)"/>
    <property type="match status" value="1"/>
</dbReference>
<dbReference type="InterPro" id="IPR009014">
    <property type="entry name" value="Transketo_C/PFOR_II"/>
</dbReference>
<accession>A0ABT3H8X1</accession>
<dbReference type="InterPro" id="IPR022367">
    <property type="entry name" value="2-oxoacid/accept_OxRdtase_asu"/>
</dbReference>
<dbReference type="InterPro" id="IPR033412">
    <property type="entry name" value="PFOR_II"/>
</dbReference>
<dbReference type="Pfam" id="PF01558">
    <property type="entry name" value="POR"/>
    <property type="match status" value="1"/>
</dbReference>
<name>A0ABT3H8X1_9HYPH</name>
<comment type="caution">
    <text evidence="5">The sequence shown here is derived from an EMBL/GenBank/DDBJ whole genome shotgun (WGS) entry which is preliminary data.</text>
</comment>
<dbReference type="InterPro" id="IPR002880">
    <property type="entry name" value="Pyrv_Fd/Flavodoxin_OxRdtase_N"/>
</dbReference>
<dbReference type="InterPro" id="IPR002869">
    <property type="entry name" value="Pyrv_flavodox_OxRed_cen"/>
</dbReference>
<feature type="domain" description="Pyruvate:ferredoxin oxidoreductase core" evidence="4">
    <location>
        <begin position="531"/>
        <end position="620"/>
    </location>
</feature>
<dbReference type="NCBIfam" id="TIGR03710">
    <property type="entry name" value="OAFO_sf"/>
    <property type="match status" value="1"/>
</dbReference>
<dbReference type="RefSeq" id="WP_264600481.1">
    <property type="nucleotide sequence ID" value="NZ_JAOQNS010000003.1"/>
</dbReference>
<feature type="domain" description="Pyruvate flavodoxin/ferredoxin oxidoreductase pyrimidine binding" evidence="3">
    <location>
        <begin position="272"/>
        <end position="448"/>
    </location>
</feature>
<dbReference type="EMBL" id="JAOQNS010000003">
    <property type="protein sequence ID" value="MCW2306814.1"/>
    <property type="molecule type" value="Genomic_DNA"/>
</dbReference>
<evidence type="ECO:0000259" key="4">
    <source>
        <dbReference type="Pfam" id="PF17147"/>
    </source>
</evidence>
<dbReference type="CDD" id="cd07034">
    <property type="entry name" value="TPP_PYR_PFOR_IOR-alpha_like"/>
    <property type="match status" value="1"/>
</dbReference>
<organism evidence="5 6">
    <name type="scientific">Rhodobium gokarnense</name>
    <dbReference type="NCBI Taxonomy" id="364296"/>
    <lineage>
        <taxon>Bacteria</taxon>
        <taxon>Pseudomonadati</taxon>
        <taxon>Pseudomonadota</taxon>
        <taxon>Alphaproteobacteria</taxon>
        <taxon>Hyphomicrobiales</taxon>
        <taxon>Rhodobiaceae</taxon>
        <taxon>Rhodobium</taxon>
    </lineage>
</organism>
<dbReference type="Pfam" id="PF17147">
    <property type="entry name" value="PFOR_II"/>
    <property type="match status" value="1"/>
</dbReference>
<dbReference type="EC" id="1.2.7.11" evidence="5"/>
<dbReference type="PANTHER" id="PTHR32154">
    <property type="entry name" value="PYRUVATE-FLAVODOXIN OXIDOREDUCTASE-RELATED"/>
    <property type="match status" value="1"/>
</dbReference>
<evidence type="ECO:0000259" key="2">
    <source>
        <dbReference type="Pfam" id="PF01558"/>
    </source>
</evidence>
<dbReference type="InterPro" id="IPR050722">
    <property type="entry name" value="Pyruvate:ferred/Flavod_OxRd"/>
</dbReference>
<proteinExistence type="predicted"/>
<dbReference type="SUPFAM" id="SSF53323">
    <property type="entry name" value="Pyruvate-ferredoxin oxidoreductase, PFOR, domain III"/>
    <property type="match status" value="1"/>
</dbReference>
<dbReference type="Proteomes" id="UP001209755">
    <property type="component" value="Unassembled WGS sequence"/>
</dbReference>
<evidence type="ECO:0000313" key="5">
    <source>
        <dbReference type="EMBL" id="MCW2306814.1"/>
    </source>
</evidence>
<dbReference type="GO" id="GO:0047553">
    <property type="term" value="F:2-oxoglutarate synthase activity"/>
    <property type="evidence" value="ECO:0007669"/>
    <property type="project" value="UniProtKB-EC"/>
</dbReference>
<evidence type="ECO:0000256" key="1">
    <source>
        <dbReference type="ARBA" id="ARBA00023002"/>
    </source>
</evidence>
<reference evidence="6" key="1">
    <citation type="submission" date="2023-07" db="EMBL/GenBank/DDBJ databases">
        <title>Genome sequencing of Purple Non-Sulfur Bacteria from various extreme environments.</title>
        <authorList>
            <person name="Mayer M."/>
        </authorList>
    </citation>
    <scope>NUCLEOTIDE SEQUENCE [LARGE SCALE GENOMIC DNA]</scope>
    <source>
        <strain evidence="6">DSM 17935</strain>
    </source>
</reference>